<protein>
    <recommendedName>
        <fullName evidence="3">Barstar (Barnase inhibitor)</fullName>
    </recommendedName>
</protein>
<keyword evidence="2" id="KW-1185">Reference proteome</keyword>
<sequence length="252" mass="29760">MNNKLKVEIFNKGILKSKCDYVFIDYYHDDDDNNEVYLLYLYNVKNIENWNLIKDESFIISSKLIRNNLEVEDISFLKITPLHNRNFGITNNIEIECTIDFDFYDESSLTAKEYNQDLIDLYFFWDQDKDFLKYRKNQLLYTRAALRYSGVPQYIPNDKHIVIDGNFISGIFDLYNNLAEQLLGNKTYIASTLDGLEDSLVVSNIDKNLNTNTIELLNHNILKKTLNVRLDDYFEIFIEILKNFGFNVVIKD</sequence>
<dbReference type="EMBL" id="CP150845">
    <property type="protein sequence ID" value="WYZ21901.1"/>
    <property type="molecule type" value="Genomic_DNA"/>
</dbReference>
<organism evidence="1 2">
    <name type="scientific">Flavobacterium soyae</name>
    <dbReference type="NCBI Taxonomy" id="2903098"/>
    <lineage>
        <taxon>Bacteria</taxon>
        <taxon>Pseudomonadati</taxon>
        <taxon>Bacteroidota</taxon>
        <taxon>Flavobacteriia</taxon>
        <taxon>Flavobacteriales</taxon>
        <taxon>Flavobacteriaceae</taxon>
        <taxon>Flavobacterium</taxon>
    </lineage>
</organism>
<gene>
    <name evidence="1" type="ORF">AABD74_10650</name>
</gene>
<name>A0ABZ2UQ94_9FLAO</name>
<evidence type="ECO:0008006" key="3">
    <source>
        <dbReference type="Google" id="ProtNLM"/>
    </source>
</evidence>
<reference evidence="1 2" key="1">
    <citation type="submission" date="2024-03" db="EMBL/GenBank/DDBJ databases">
        <title>Flavobacterium soyae.</title>
        <authorList>
            <person name="Zheng W."/>
        </authorList>
    </citation>
    <scope>NUCLEOTIDE SEQUENCE [LARGE SCALE GENOMIC DNA]</scope>
    <source>
        <strain evidence="1 2">55</strain>
    </source>
</reference>
<accession>A0ABZ2UQ94</accession>
<evidence type="ECO:0000313" key="1">
    <source>
        <dbReference type="EMBL" id="WYZ21901.1"/>
    </source>
</evidence>
<dbReference type="Proteomes" id="UP001623852">
    <property type="component" value="Chromosome"/>
</dbReference>
<dbReference type="RefSeq" id="WP_406845508.1">
    <property type="nucleotide sequence ID" value="NZ_CP150845.1"/>
</dbReference>
<evidence type="ECO:0000313" key="2">
    <source>
        <dbReference type="Proteomes" id="UP001623852"/>
    </source>
</evidence>
<proteinExistence type="predicted"/>